<dbReference type="InterPro" id="IPR009056">
    <property type="entry name" value="Cyt_c-like_dom"/>
</dbReference>
<dbReference type="InterPro" id="IPR036909">
    <property type="entry name" value="Cyt_c-like_dom_sf"/>
</dbReference>
<dbReference type="InterPro" id="IPR051395">
    <property type="entry name" value="Cytochrome_c_Peroxidase/MauG"/>
</dbReference>
<feature type="binding site" description="covalent" evidence="13">
    <location>
        <position position="242"/>
    </location>
    <ligand>
        <name>heme c</name>
        <dbReference type="ChEBI" id="CHEBI:61717"/>
        <label>2</label>
    </ligand>
</feature>
<keyword evidence="5 14" id="KW-0479">Metal-binding</keyword>
<feature type="domain" description="Cytochrome c" evidence="16">
    <location>
        <begin position="224"/>
        <end position="343"/>
    </location>
</feature>
<name>A0A845LG13_HELGE</name>
<dbReference type="PIRSF" id="PIRSF000294">
    <property type="entry name" value="Cytochrome-c_peroxidase"/>
    <property type="match status" value="1"/>
</dbReference>
<keyword evidence="3" id="KW-0813">Transport</keyword>
<evidence type="ECO:0000256" key="11">
    <source>
        <dbReference type="ARBA" id="ARBA00058991"/>
    </source>
</evidence>
<dbReference type="OrthoDB" id="9772811at2"/>
<evidence type="ECO:0000313" key="17">
    <source>
        <dbReference type="EMBL" id="MZP44491.1"/>
    </source>
</evidence>
<dbReference type="EMBL" id="WXEX01000017">
    <property type="protein sequence ID" value="MZP44491.1"/>
    <property type="molecule type" value="Genomic_DNA"/>
</dbReference>
<dbReference type="PANTHER" id="PTHR30600:SF10">
    <property type="entry name" value="BLL6722 PROTEIN"/>
    <property type="match status" value="1"/>
</dbReference>
<dbReference type="AlphaFoldDB" id="A0A845LG13"/>
<feature type="binding site" description="axial binding residue" evidence="14">
    <location>
        <position position="99"/>
    </location>
    <ligand>
        <name>heme c</name>
        <dbReference type="ChEBI" id="CHEBI:61717"/>
        <label>1</label>
    </ligand>
    <ligandPart>
        <name>Fe</name>
        <dbReference type="ChEBI" id="CHEBI:18248"/>
    </ligandPart>
</feature>
<evidence type="ECO:0000256" key="6">
    <source>
        <dbReference type="ARBA" id="ARBA00022729"/>
    </source>
</evidence>
<dbReference type="PANTHER" id="PTHR30600">
    <property type="entry name" value="CYTOCHROME C PEROXIDASE-RELATED"/>
    <property type="match status" value="1"/>
</dbReference>
<comment type="pathway">
    <text evidence="2">One-carbon metabolism; methylamine degradation.</text>
</comment>
<evidence type="ECO:0000259" key="16">
    <source>
        <dbReference type="PROSITE" id="PS51007"/>
    </source>
</evidence>
<dbReference type="PROSITE" id="PS51007">
    <property type="entry name" value="CYTC"/>
    <property type="match status" value="2"/>
</dbReference>
<dbReference type="InterPro" id="IPR004852">
    <property type="entry name" value="Di-haem_cyt_c_peroxidsae"/>
</dbReference>
<gene>
    <name evidence="17" type="ORF">GTO89_15775</name>
</gene>
<dbReference type="GO" id="GO:0004130">
    <property type="term" value="F:cytochrome-c peroxidase activity"/>
    <property type="evidence" value="ECO:0007669"/>
    <property type="project" value="TreeGrafter"/>
</dbReference>
<feature type="binding site" description="axial binding residue" evidence="14">
    <location>
        <position position="243"/>
    </location>
    <ligand>
        <name>heme c</name>
        <dbReference type="ChEBI" id="CHEBI:61717"/>
        <label>2</label>
    </ligand>
    <ligandPart>
        <name>Fe</name>
        <dbReference type="ChEBI" id="CHEBI:18248"/>
    </ligandPart>
</feature>
<dbReference type="GO" id="GO:0020037">
    <property type="term" value="F:heme binding"/>
    <property type="evidence" value="ECO:0007669"/>
    <property type="project" value="InterPro"/>
</dbReference>
<feature type="signal peptide" evidence="15">
    <location>
        <begin position="1"/>
        <end position="31"/>
    </location>
</feature>
<feature type="chain" id="PRO_5032971958" description="Methylamine utilization protein MauG" evidence="15">
    <location>
        <begin position="32"/>
        <end position="355"/>
    </location>
</feature>
<dbReference type="GO" id="GO:0009055">
    <property type="term" value="F:electron transfer activity"/>
    <property type="evidence" value="ECO:0007669"/>
    <property type="project" value="InterPro"/>
</dbReference>
<reference evidence="17 18" key="1">
    <citation type="submission" date="2020-01" db="EMBL/GenBank/DDBJ databases">
        <title>Whole genome sequence of Heliobacterium gestii DSM 11169.</title>
        <authorList>
            <person name="Kyndt J.A."/>
            <person name="Meyer T.E."/>
        </authorList>
    </citation>
    <scope>NUCLEOTIDE SEQUENCE [LARGE SCALE GENOMIC DNA]</scope>
    <source>
        <strain evidence="17 18">DSM 11169</strain>
    </source>
</reference>
<evidence type="ECO:0000256" key="12">
    <source>
        <dbReference type="ARBA" id="ARBA00073576"/>
    </source>
</evidence>
<evidence type="ECO:0000256" key="3">
    <source>
        <dbReference type="ARBA" id="ARBA00022448"/>
    </source>
</evidence>
<evidence type="ECO:0000256" key="14">
    <source>
        <dbReference type="PIRSR" id="PIRSR000294-2"/>
    </source>
</evidence>
<comment type="PTM">
    <text evidence="13">Binds 2 heme groups per subunit.</text>
</comment>
<sequence length="355" mass="39173">MKYTVPIIKGTLMTTGVALLLFFLFISSSLAAPAGGTQGQPTSTPEAYLRFEYQFFADMGPVPVPVMNEMTPEKVELGKKLYFDRRLSANNTISCATCHDPQKAFTDGKRVAEGINGQKGVRNTPSIINAAYYKELMQDGSVFSLEEQALKPIQNPIEMKQDLKELVAELKAVPEYVQAFQDAFGEEITPQNIGKALASFERTILQKDTPFDRFMAGDDNAMTQQQKWGMELFARKGRCTTCHTAPAFTDHGYDNLSVEGDDLGRFAVTGIASERGAFRTPQLRDVAKTAPYMHDGSQATLEEVIDHYDKAIHTNMFVSEDFVPLHLTGEEKAALVAFLNALSGPDIVVEPPQIP</sequence>
<accession>A0A845LG13</accession>
<feature type="binding site" description="covalent" evidence="13">
    <location>
        <position position="98"/>
    </location>
    <ligand>
        <name>heme c</name>
        <dbReference type="ChEBI" id="CHEBI:61717"/>
        <label>1</label>
    </ligand>
</feature>
<evidence type="ECO:0000256" key="7">
    <source>
        <dbReference type="ARBA" id="ARBA00022764"/>
    </source>
</evidence>
<feature type="binding site" description="covalent" evidence="13">
    <location>
        <position position="239"/>
    </location>
    <ligand>
        <name>heme c</name>
        <dbReference type="ChEBI" id="CHEBI:61717"/>
        <label>2</label>
    </ligand>
</feature>
<keyword evidence="9" id="KW-0560">Oxidoreductase</keyword>
<dbReference type="Proteomes" id="UP000471031">
    <property type="component" value="Unassembled WGS sequence"/>
</dbReference>
<evidence type="ECO:0000256" key="9">
    <source>
        <dbReference type="ARBA" id="ARBA00023002"/>
    </source>
</evidence>
<dbReference type="GO" id="GO:0042597">
    <property type="term" value="C:periplasmic space"/>
    <property type="evidence" value="ECO:0007669"/>
    <property type="project" value="UniProtKB-SubCell"/>
</dbReference>
<dbReference type="FunFam" id="1.10.760.10:FF:000019">
    <property type="entry name" value="Di-heme cytochrome C peroxidase"/>
    <property type="match status" value="1"/>
</dbReference>
<keyword evidence="10 14" id="KW-0408">Iron</keyword>
<protein>
    <recommendedName>
        <fullName evidence="12">Methylamine utilization protein MauG</fullName>
    </recommendedName>
</protein>
<comment type="caution">
    <text evidence="17">The sequence shown here is derived from an EMBL/GenBank/DDBJ whole genome shotgun (WGS) entry which is preliminary data.</text>
</comment>
<evidence type="ECO:0000256" key="4">
    <source>
        <dbReference type="ARBA" id="ARBA00022617"/>
    </source>
</evidence>
<keyword evidence="18" id="KW-1185">Reference proteome</keyword>
<evidence type="ECO:0000256" key="15">
    <source>
        <dbReference type="SAM" id="SignalP"/>
    </source>
</evidence>
<proteinExistence type="predicted"/>
<dbReference type="Gene3D" id="1.10.760.10">
    <property type="entry name" value="Cytochrome c-like domain"/>
    <property type="match status" value="2"/>
</dbReference>
<dbReference type="Pfam" id="PF03150">
    <property type="entry name" value="CCP_MauG"/>
    <property type="match status" value="1"/>
</dbReference>
<keyword evidence="6 15" id="KW-0732">Signal</keyword>
<feature type="domain" description="Cytochrome c" evidence="16">
    <location>
        <begin position="73"/>
        <end position="174"/>
    </location>
</feature>
<comment type="cofactor">
    <cofactor evidence="13">
        <name>heme</name>
        <dbReference type="ChEBI" id="CHEBI:30413"/>
    </cofactor>
    <text evidence="13">Binds 2 heme groups.</text>
</comment>
<evidence type="ECO:0000256" key="5">
    <source>
        <dbReference type="ARBA" id="ARBA00022723"/>
    </source>
</evidence>
<keyword evidence="4 13" id="KW-0349">Heme</keyword>
<dbReference type="GO" id="GO:0046872">
    <property type="term" value="F:metal ion binding"/>
    <property type="evidence" value="ECO:0007669"/>
    <property type="project" value="UniProtKB-KW"/>
</dbReference>
<comment type="function">
    <text evidence="11">Involved in methylamine metabolism. Essential for the maturation of the beta subunit of MADH, presumably via a step in the biosynthesis of tryptophan tryptophylquinone (TTQ), the cofactor of MADH.</text>
</comment>
<evidence type="ECO:0000256" key="8">
    <source>
        <dbReference type="ARBA" id="ARBA00022982"/>
    </source>
</evidence>
<organism evidence="17 18">
    <name type="scientific">Heliomicrobium gestii</name>
    <name type="common">Heliobacterium gestii</name>
    <dbReference type="NCBI Taxonomy" id="2699"/>
    <lineage>
        <taxon>Bacteria</taxon>
        <taxon>Bacillati</taxon>
        <taxon>Bacillota</taxon>
        <taxon>Clostridia</taxon>
        <taxon>Eubacteriales</taxon>
        <taxon>Heliobacteriaceae</taxon>
        <taxon>Heliomicrobium</taxon>
    </lineage>
</organism>
<dbReference type="SUPFAM" id="SSF46626">
    <property type="entry name" value="Cytochrome c"/>
    <property type="match status" value="2"/>
</dbReference>
<evidence type="ECO:0000256" key="1">
    <source>
        <dbReference type="ARBA" id="ARBA00004418"/>
    </source>
</evidence>
<keyword evidence="8" id="KW-0249">Electron transport</keyword>
<comment type="subcellular location">
    <subcellularLocation>
        <location evidence="1">Periplasm</location>
    </subcellularLocation>
</comment>
<dbReference type="InterPro" id="IPR026259">
    <property type="entry name" value="MauG/Cytc_peroxidase"/>
</dbReference>
<evidence type="ECO:0000256" key="2">
    <source>
        <dbReference type="ARBA" id="ARBA00004856"/>
    </source>
</evidence>
<evidence type="ECO:0000256" key="13">
    <source>
        <dbReference type="PIRSR" id="PIRSR000294-1"/>
    </source>
</evidence>
<feature type="binding site" description="covalent" evidence="13">
    <location>
        <position position="95"/>
    </location>
    <ligand>
        <name>heme c</name>
        <dbReference type="ChEBI" id="CHEBI:61717"/>
        <label>1</label>
    </ligand>
</feature>
<keyword evidence="7" id="KW-0574">Periplasm</keyword>
<evidence type="ECO:0000256" key="10">
    <source>
        <dbReference type="ARBA" id="ARBA00023004"/>
    </source>
</evidence>
<dbReference type="RefSeq" id="WP_161263058.1">
    <property type="nucleotide sequence ID" value="NZ_JAFBDC010000018.1"/>
</dbReference>
<evidence type="ECO:0000313" key="18">
    <source>
        <dbReference type="Proteomes" id="UP000471031"/>
    </source>
</evidence>